<dbReference type="AlphaFoldDB" id="A0A7E4W6N4"/>
<feature type="transmembrane region" description="Helical" evidence="1">
    <location>
        <begin position="20"/>
        <end position="46"/>
    </location>
</feature>
<name>A0A7E4W6N4_PANRE</name>
<keyword evidence="1" id="KW-1133">Transmembrane helix</keyword>
<keyword evidence="1" id="KW-0812">Transmembrane</keyword>
<dbReference type="WBParaSite" id="Pan_g6904.t1">
    <property type="protein sequence ID" value="Pan_g6904.t1"/>
    <property type="gene ID" value="Pan_g6904"/>
</dbReference>
<reference evidence="2" key="1">
    <citation type="journal article" date="2013" name="Genetics">
        <title>The draft genome and transcriptome of Panagrellus redivivus are shaped by the harsh demands of a free-living lifestyle.</title>
        <authorList>
            <person name="Srinivasan J."/>
            <person name="Dillman A.R."/>
            <person name="Macchietto M.G."/>
            <person name="Heikkinen L."/>
            <person name="Lakso M."/>
            <person name="Fracchia K.M."/>
            <person name="Antoshechkin I."/>
            <person name="Mortazavi A."/>
            <person name="Wong G."/>
            <person name="Sternberg P.W."/>
        </authorList>
    </citation>
    <scope>NUCLEOTIDE SEQUENCE [LARGE SCALE GENOMIC DNA]</scope>
    <source>
        <strain evidence="2">MT8872</strain>
    </source>
</reference>
<protein>
    <submittedName>
        <fullName evidence="3">Col_cuticle_N domain-containing protein</fullName>
    </submittedName>
</protein>
<evidence type="ECO:0000313" key="3">
    <source>
        <dbReference type="WBParaSite" id="Pan_g6904.t1"/>
    </source>
</evidence>
<organism evidence="2 3">
    <name type="scientific">Panagrellus redivivus</name>
    <name type="common">Microworm</name>
    <dbReference type="NCBI Taxonomy" id="6233"/>
    <lineage>
        <taxon>Eukaryota</taxon>
        <taxon>Metazoa</taxon>
        <taxon>Ecdysozoa</taxon>
        <taxon>Nematoda</taxon>
        <taxon>Chromadorea</taxon>
        <taxon>Rhabditida</taxon>
        <taxon>Tylenchina</taxon>
        <taxon>Panagrolaimomorpha</taxon>
        <taxon>Panagrolaimoidea</taxon>
        <taxon>Panagrolaimidae</taxon>
        <taxon>Panagrellus</taxon>
    </lineage>
</organism>
<keyword evidence="2" id="KW-1185">Reference proteome</keyword>
<sequence length="107" mass="12286">MNRRRFRNPLFPDDGDGDHLKSWALIVPMMLLLPAMLIFSIVVTEVKLLRISAMRRRTNDPGRSTLVPSPLRRNSVKSISTPCFCCTDVAVKSQEWVEWNSNWEKAA</sequence>
<proteinExistence type="predicted"/>
<reference evidence="3" key="2">
    <citation type="submission" date="2020-10" db="UniProtKB">
        <authorList>
            <consortium name="WormBaseParasite"/>
        </authorList>
    </citation>
    <scope>IDENTIFICATION</scope>
</reference>
<evidence type="ECO:0000256" key="1">
    <source>
        <dbReference type="SAM" id="Phobius"/>
    </source>
</evidence>
<accession>A0A7E4W6N4</accession>
<dbReference type="Proteomes" id="UP000492821">
    <property type="component" value="Unassembled WGS sequence"/>
</dbReference>
<keyword evidence="1" id="KW-0472">Membrane</keyword>
<evidence type="ECO:0000313" key="2">
    <source>
        <dbReference type="Proteomes" id="UP000492821"/>
    </source>
</evidence>